<name>A0A4R7VVK1_9PSEU</name>
<reference evidence="1 2" key="1">
    <citation type="submission" date="2019-03" db="EMBL/GenBank/DDBJ databases">
        <title>Genomic Encyclopedia of Archaeal and Bacterial Type Strains, Phase II (KMG-II): from individual species to whole genera.</title>
        <authorList>
            <person name="Goeker M."/>
        </authorList>
    </citation>
    <scope>NUCLEOTIDE SEQUENCE [LARGE SCALE GENOMIC DNA]</scope>
    <source>
        <strain evidence="1 2">DSM 45499</strain>
    </source>
</reference>
<keyword evidence="2" id="KW-1185">Reference proteome</keyword>
<sequence>MDADPHIHVDRRVVEARADFRGALSSVLGAVPDAPGIVTTGCGIQAGRAMTSTRPESVTCLPCRDHAHRQYLELADQIEKLRGAGMAVSGEDLDLAVLRLREMAERFGG</sequence>
<dbReference type="OrthoDB" id="3626727at2"/>
<dbReference type="EMBL" id="SOCP01000004">
    <property type="protein sequence ID" value="TDV53924.1"/>
    <property type="molecule type" value="Genomic_DNA"/>
</dbReference>
<dbReference type="Proteomes" id="UP000294927">
    <property type="component" value="Unassembled WGS sequence"/>
</dbReference>
<evidence type="ECO:0000313" key="1">
    <source>
        <dbReference type="EMBL" id="TDV53924.1"/>
    </source>
</evidence>
<proteinExistence type="predicted"/>
<accession>A0A4R7VVK1</accession>
<dbReference type="AlphaFoldDB" id="A0A4R7VVK1"/>
<organism evidence="1 2">
    <name type="scientific">Actinophytocola oryzae</name>
    <dbReference type="NCBI Taxonomy" id="502181"/>
    <lineage>
        <taxon>Bacteria</taxon>
        <taxon>Bacillati</taxon>
        <taxon>Actinomycetota</taxon>
        <taxon>Actinomycetes</taxon>
        <taxon>Pseudonocardiales</taxon>
        <taxon>Pseudonocardiaceae</taxon>
    </lineage>
</organism>
<comment type="caution">
    <text evidence="1">The sequence shown here is derived from an EMBL/GenBank/DDBJ whole genome shotgun (WGS) entry which is preliminary data.</text>
</comment>
<evidence type="ECO:0000313" key="2">
    <source>
        <dbReference type="Proteomes" id="UP000294927"/>
    </source>
</evidence>
<protein>
    <submittedName>
        <fullName evidence="1">Uncharacterized protein</fullName>
    </submittedName>
</protein>
<dbReference type="RefSeq" id="WP_133902937.1">
    <property type="nucleotide sequence ID" value="NZ_SOCP01000004.1"/>
</dbReference>
<gene>
    <name evidence="1" type="ORF">CLV71_104392</name>
</gene>